<keyword evidence="2" id="KW-1185">Reference proteome</keyword>
<protein>
    <submittedName>
        <fullName evidence="1">Uncharacterized protein</fullName>
    </submittedName>
</protein>
<name>A0ABT0XHB4_9BACI</name>
<gene>
    <name evidence="1" type="ORF">NDM98_03090</name>
</gene>
<accession>A0ABT0XHB4</accession>
<comment type="caution">
    <text evidence="1">The sequence shown here is derived from an EMBL/GenBank/DDBJ whole genome shotgun (WGS) entry which is preliminary data.</text>
</comment>
<evidence type="ECO:0000313" key="1">
    <source>
        <dbReference type="EMBL" id="MCM2674592.1"/>
    </source>
</evidence>
<evidence type="ECO:0000313" key="2">
    <source>
        <dbReference type="Proteomes" id="UP001203665"/>
    </source>
</evidence>
<proteinExistence type="predicted"/>
<reference evidence="1" key="1">
    <citation type="submission" date="2022-06" db="EMBL/GenBank/DDBJ databases">
        <title>Alkalicoccobacillus porphyridii sp. nov., isolated from a marine red alga, Porphyridium purpureum and reclassification of Shouchella plakortidis and Shouchella gibsonii as Alkalicoccobacillus plakortidis comb. nov. and Alkalicoccobacillus gibsonii comb. nov.</title>
        <authorList>
            <person name="Kim K.H."/>
            <person name="Lee J.K."/>
            <person name="Han D.M."/>
            <person name="Baek J.H."/>
            <person name="Jeon C.O."/>
        </authorList>
    </citation>
    <scope>NUCLEOTIDE SEQUENCE</scope>
    <source>
        <strain evidence="1">DSM 19153</strain>
    </source>
</reference>
<dbReference type="Proteomes" id="UP001203665">
    <property type="component" value="Unassembled WGS sequence"/>
</dbReference>
<dbReference type="RefSeq" id="WP_251604521.1">
    <property type="nucleotide sequence ID" value="NZ_JAMQJY010000001.1"/>
</dbReference>
<dbReference type="EMBL" id="JAMQJY010000001">
    <property type="protein sequence ID" value="MCM2674592.1"/>
    <property type="molecule type" value="Genomic_DNA"/>
</dbReference>
<organism evidence="1 2">
    <name type="scientific">Alkalicoccobacillus plakortidis</name>
    <dbReference type="NCBI Taxonomy" id="444060"/>
    <lineage>
        <taxon>Bacteria</taxon>
        <taxon>Bacillati</taxon>
        <taxon>Bacillota</taxon>
        <taxon>Bacilli</taxon>
        <taxon>Bacillales</taxon>
        <taxon>Bacillaceae</taxon>
        <taxon>Alkalicoccobacillus</taxon>
    </lineage>
</organism>
<sequence>MIDLLFERYSEITFDSIKEIKRLRVGQWTHYELAVDYKTDNEQISRLDITVLLIVNMENEPLQIVLLEEGTTSSLFQFTQTEKDQIMNWFQTQRIPY</sequence>